<organism evidence="8 9">
    <name type="scientific">Stieleria neptunia</name>
    <dbReference type="NCBI Taxonomy" id="2527979"/>
    <lineage>
        <taxon>Bacteria</taxon>
        <taxon>Pseudomonadati</taxon>
        <taxon>Planctomycetota</taxon>
        <taxon>Planctomycetia</taxon>
        <taxon>Pirellulales</taxon>
        <taxon>Pirellulaceae</taxon>
        <taxon>Stieleria</taxon>
    </lineage>
</organism>
<evidence type="ECO:0000256" key="2">
    <source>
        <dbReference type="ARBA" id="ARBA00010944"/>
    </source>
</evidence>
<evidence type="ECO:0000256" key="1">
    <source>
        <dbReference type="ARBA" id="ARBA00004781"/>
    </source>
</evidence>
<keyword evidence="6" id="KW-0521">NADP</keyword>
<comment type="function">
    <text evidence="6">Catalyzes the reduction of dTDP-6-deoxy-L-lyxo-4-hexulose to yield dTDP-L-rhamnose.</text>
</comment>
<dbReference type="KEGG" id="snep:Enr13x_05610"/>
<gene>
    <name evidence="8" type="primary">rmlD_1</name>
    <name evidence="8" type="ORF">Enr13x_05610</name>
</gene>
<dbReference type="Pfam" id="PF04321">
    <property type="entry name" value="RmlD_sub_bind"/>
    <property type="match status" value="1"/>
</dbReference>
<dbReference type="SUPFAM" id="SSF51735">
    <property type="entry name" value="NAD(P)-binding Rossmann-fold domains"/>
    <property type="match status" value="1"/>
</dbReference>
<dbReference type="EC" id="1.1.1.133" evidence="3 6"/>
<dbReference type="GO" id="GO:0048269">
    <property type="term" value="C:methionine adenosyltransferase complex"/>
    <property type="evidence" value="ECO:0007669"/>
    <property type="project" value="TreeGrafter"/>
</dbReference>
<evidence type="ECO:0000256" key="5">
    <source>
        <dbReference type="ARBA" id="ARBA00048200"/>
    </source>
</evidence>
<reference evidence="8 9" key="1">
    <citation type="submission" date="2019-03" db="EMBL/GenBank/DDBJ databases">
        <title>Deep-cultivation of Planctomycetes and their phenomic and genomic characterization uncovers novel biology.</title>
        <authorList>
            <person name="Wiegand S."/>
            <person name="Jogler M."/>
            <person name="Boedeker C."/>
            <person name="Pinto D."/>
            <person name="Vollmers J."/>
            <person name="Rivas-Marin E."/>
            <person name="Kohn T."/>
            <person name="Peeters S.H."/>
            <person name="Heuer A."/>
            <person name="Rast P."/>
            <person name="Oberbeckmann S."/>
            <person name="Bunk B."/>
            <person name="Jeske O."/>
            <person name="Meyerdierks A."/>
            <person name="Storesund J.E."/>
            <person name="Kallscheuer N."/>
            <person name="Luecker S."/>
            <person name="Lage O.M."/>
            <person name="Pohl T."/>
            <person name="Merkel B.J."/>
            <person name="Hornburger P."/>
            <person name="Mueller R.-W."/>
            <person name="Bruemmer F."/>
            <person name="Labrenz M."/>
            <person name="Spormann A.M."/>
            <person name="Op den Camp H."/>
            <person name="Overmann J."/>
            <person name="Amann R."/>
            <person name="Jetten M.S.M."/>
            <person name="Mascher T."/>
            <person name="Medema M.H."/>
            <person name="Devos D.P."/>
            <person name="Kaster A.-K."/>
            <person name="Ovreas L."/>
            <person name="Rohde M."/>
            <person name="Galperin M.Y."/>
            <person name="Jogler C."/>
        </authorList>
    </citation>
    <scope>NUCLEOTIDE SEQUENCE [LARGE SCALE GENOMIC DNA]</scope>
    <source>
        <strain evidence="8 9">Enr13</strain>
    </source>
</reference>
<comment type="similarity">
    <text evidence="2 6">Belongs to the dTDP-4-dehydrorhamnose reductase family.</text>
</comment>
<comment type="catalytic activity">
    <reaction evidence="5">
        <text>dTDP-beta-L-rhamnose + NADP(+) = dTDP-4-dehydro-beta-L-rhamnose + NADPH + H(+)</text>
        <dbReference type="Rhea" id="RHEA:21796"/>
        <dbReference type="ChEBI" id="CHEBI:15378"/>
        <dbReference type="ChEBI" id="CHEBI:57510"/>
        <dbReference type="ChEBI" id="CHEBI:57783"/>
        <dbReference type="ChEBI" id="CHEBI:58349"/>
        <dbReference type="ChEBI" id="CHEBI:62830"/>
        <dbReference type="EC" id="1.1.1.133"/>
    </reaction>
</comment>
<evidence type="ECO:0000259" key="7">
    <source>
        <dbReference type="Pfam" id="PF04321"/>
    </source>
</evidence>
<evidence type="ECO:0000256" key="6">
    <source>
        <dbReference type="RuleBase" id="RU364082"/>
    </source>
</evidence>
<name>A0A518HIP4_9BACT</name>
<dbReference type="OrthoDB" id="252618at2"/>
<evidence type="ECO:0000256" key="4">
    <source>
        <dbReference type="ARBA" id="ARBA00017099"/>
    </source>
</evidence>
<dbReference type="Gene3D" id="3.40.50.720">
    <property type="entry name" value="NAD(P)-binding Rossmann-like Domain"/>
    <property type="match status" value="1"/>
</dbReference>
<dbReference type="InterPro" id="IPR036291">
    <property type="entry name" value="NAD(P)-bd_dom_sf"/>
</dbReference>
<evidence type="ECO:0000313" key="9">
    <source>
        <dbReference type="Proteomes" id="UP000319004"/>
    </source>
</evidence>
<dbReference type="AlphaFoldDB" id="A0A518HIP4"/>
<feature type="domain" description="RmlD-like substrate binding" evidence="7">
    <location>
        <begin position="2"/>
        <end position="285"/>
    </location>
</feature>
<evidence type="ECO:0000313" key="8">
    <source>
        <dbReference type="EMBL" id="QDV40725.1"/>
    </source>
</evidence>
<evidence type="ECO:0000256" key="3">
    <source>
        <dbReference type="ARBA" id="ARBA00012929"/>
    </source>
</evidence>
<dbReference type="EMBL" id="CP037423">
    <property type="protein sequence ID" value="QDV40725.1"/>
    <property type="molecule type" value="Genomic_DNA"/>
</dbReference>
<dbReference type="PANTHER" id="PTHR10491:SF4">
    <property type="entry name" value="METHIONINE ADENOSYLTRANSFERASE 2 SUBUNIT BETA"/>
    <property type="match status" value="1"/>
</dbReference>
<dbReference type="GO" id="GO:0006556">
    <property type="term" value="P:S-adenosylmethionine biosynthetic process"/>
    <property type="evidence" value="ECO:0007669"/>
    <property type="project" value="TreeGrafter"/>
</dbReference>
<proteinExistence type="inferred from homology"/>
<keyword evidence="6 8" id="KW-0560">Oxidoreductase</keyword>
<dbReference type="GO" id="GO:0008831">
    <property type="term" value="F:dTDP-4-dehydrorhamnose reductase activity"/>
    <property type="evidence" value="ECO:0007669"/>
    <property type="project" value="UniProtKB-EC"/>
</dbReference>
<keyword evidence="9" id="KW-1185">Reference proteome</keyword>
<sequence>MMLLLGGSGYVGRIFARRLSDRGLDFQAISRRHYDYTRRDRLIELIDQTRPSFLINAAGYTGKPNVEACEHHQADCLLGNAVLPGIVREACELRNLPWGHVSSGCIYNGTRPDGSGFRETDPPNFCFRSPPCSFYSGSKALGEECLQDADNVFVWRLRIPFSNRDGPRNYLSKMMRYDRLLEVTNSLADADEFVDACLHCWQNRVPFGIYNIVNSGAVSTGEVVQLIRTHRKISRPFQFFRDEAEFLNATSGVPRSSCMLDNSKLIRTGFPIRDVREAVAEALQTWQPER</sequence>
<dbReference type="InterPro" id="IPR029903">
    <property type="entry name" value="RmlD-like-bd"/>
</dbReference>
<dbReference type="PANTHER" id="PTHR10491">
    <property type="entry name" value="DTDP-4-DEHYDRORHAMNOSE REDUCTASE"/>
    <property type="match status" value="1"/>
</dbReference>
<accession>A0A518HIP4</accession>
<dbReference type="InterPro" id="IPR005913">
    <property type="entry name" value="dTDP_dehydrorham_reduct"/>
</dbReference>
<comment type="pathway">
    <text evidence="1 6">Carbohydrate biosynthesis; dTDP-L-rhamnose biosynthesis.</text>
</comment>
<dbReference type="Proteomes" id="UP000319004">
    <property type="component" value="Chromosome"/>
</dbReference>
<dbReference type="GO" id="GO:0048270">
    <property type="term" value="F:methionine adenosyltransferase regulator activity"/>
    <property type="evidence" value="ECO:0007669"/>
    <property type="project" value="TreeGrafter"/>
</dbReference>
<protein>
    <recommendedName>
        <fullName evidence="4 6">dTDP-4-dehydrorhamnose reductase</fullName>
        <ecNumber evidence="3 6">1.1.1.133</ecNumber>
    </recommendedName>
</protein>
<dbReference type="RefSeq" id="WP_145384550.1">
    <property type="nucleotide sequence ID" value="NZ_CP037423.1"/>
</dbReference>